<dbReference type="Pfam" id="PF07972">
    <property type="entry name" value="Flavodoxin_NdrI"/>
    <property type="match status" value="1"/>
</dbReference>
<dbReference type="NCBIfam" id="TIGR00333">
    <property type="entry name" value="nrdI"/>
    <property type="match status" value="1"/>
</dbReference>
<comment type="function">
    <text evidence="1 3">Probably involved in ribonucleotide reductase function.</text>
</comment>
<evidence type="ECO:0000256" key="3">
    <source>
        <dbReference type="HAMAP-Rule" id="MF_00128"/>
    </source>
</evidence>
<comment type="caution">
    <text evidence="4">The sequence shown here is derived from an EMBL/GenBank/DDBJ whole genome shotgun (WGS) entry which is preliminary data.</text>
</comment>
<dbReference type="PIRSF" id="PIRSF005087">
    <property type="entry name" value="NrdI"/>
    <property type="match status" value="1"/>
</dbReference>
<organism evidence="4 5">
    <name type="scientific">Paenibacillus haidiansis</name>
    <dbReference type="NCBI Taxonomy" id="1574488"/>
    <lineage>
        <taxon>Bacteria</taxon>
        <taxon>Bacillati</taxon>
        <taxon>Bacillota</taxon>
        <taxon>Bacilli</taxon>
        <taxon>Bacillales</taxon>
        <taxon>Paenibacillaceae</taxon>
        <taxon>Paenibacillus</taxon>
    </lineage>
</organism>
<protein>
    <recommendedName>
        <fullName evidence="3">Protein NrdI</fullName>
    </recommendedName>
</protein>
<accession>A0ABU7VVR4</accession>
<dbReference type="RefSeq" id="WP_331848096.1">
    <property type="nucleotide sequence ID" value="NZ_JAZHPZ010000010.1"/>
</dbReference>
<evidence type="ECO:0000256" key="2">
    <source>
        <dbReference type="ARBA" id="ARBA00009942"/>
    </source>
</evidence>
<evidence type="ECO:0000313" key="5">
    <source>
        <dbReference type="Proteomes" id="UP001306950"/>
    </source>
</evidence>
<dbReference type="InterPro" id="IPR004465">
    <property type="entry name" value="RNR_NrdI"/>
</dbReference>
<dbReference type="SUPFAM" id="SSF52218">
    <property type="entry name" value="Flavoproteins"/>
    <property type="match status" value="1"/>
</dbReference>
<keyword evidence="5" id="KW-1185">Reference proteome</keyword>
<dbReference type="PANTHER" id="PTHR37297">
    <property type="entry name" value="PROTEIN NRDI"/>
    <property type="match status" value="1"/>
</dbReference>
<dbReference type="PANTHER" id="PTHR37297:SF1">
    <property type="entry name" value="PROTEIN NRDI"/>
    <property type="match status" value="1"/>
</dbReference>
<evidence type="ECO:0000256" key="1">
    <source>
        <dbReference type="ARBA" id="ARBA00003999"/>
    </source>
</evidence>
<dbReference type="InterPro" id="IPR029039">
    <property type="entry name" value="Flavoprotein-like_sf"/>
</dbReference>
<comment type="similarity">
    <text evidence="2 3">Belongs to the NrdI family.</text>
</comment>
<dbReference type="InterPro" id="IPR020852">
    <property type="entry name" value="RNR_Ib_NrdI_bac"/>
</dbReference>
<dbReference type="Gene3D" id="3.40.50.360">
    <property type="match status" value="1"/>
</dbReference>
<dbReference type="HAMAP" id="MF_00128">
    <property type="entry name" value="NrdI"/>
    <property type="match status" value="1"/>
</dbReference>
<sequence length="123" mass="13921">MVIAYDSKTGNVRRFIQKLDAECVQIDEDMSLDTPFVLVTYTTGFGQVPEKVQKFLARNHKQLQAVAASGNRNWGQCFAMSADKIASQYEVPVLYKFELSGTPLDVTNFQERMSSLEAYRAKQ</sequence>
<name>A0ABU7VVR4_9BACL</name>
<dbReference type="EMBL" id="JAZHPZ010000010">
    <property type="protein sequence ID" value="MEF2967851.1"/>
    <property type="molecule type" value="Genomic_DNA"/>
</dbReference>
<reference evidence="4 5" key="1">
    <citation type="submission" date="2024-02" db="EMBL/GenBank/DDBJ databases">
        <title>A nitrogen-fixing paenibacillus bacterium.</title>
        <authorList>
            <person name="Zhang W.L."/>
            <person name="Chen S.F."/>
        </authorList>
    </citation>
    <scope>NUCLEOTIDE SEQUENCE [LARGE SCALE GENOMIC DNA]</scope>
    <source>
        <strain evidence="4 5">M1</strain>
    </source>
</reference>
<proteinExistence type="inferred from homology"/>
<evidence type="ECO:0000313" key="4">
    <source>
        <dbReference type="EMBL" id="MEF2967851.1"/>
    </source>
</evidence>
<gene>
    <name evidence="3 4" type="primary">nrdI</name>
    <name evidence="4" type="ORF">V3851_18635</name>
</gene>
<dbReference type="Proteomes" id="UP001306950">
    <property type="component" value="Unassembled WGS sequence"/>
</dbReference>